<evidence type="ECO:0000313" key="4">
    <source>
        <dbReference type="Proteomes" id="UP001238973"/>
    </source>
</evidence>
<comment type="caution">
    <text evidence="3">The sequence shown here is derived from an EMBL/GenBank/DDBJ whole genome shotgun (WGS) entry which is preliminary data.</text>
</comment>
<feature type="region of interest" description="Disordered" evidence="1">
    <location>
        <begin position="182"/>
        <end position="257"/>
    </location>
</feature>
<reference evidence="3" key="1">
    <citation type="submission" date="2023-06" db="EMBL/GenBank/DDBJ databases">
        <title>Comparative genomics of Bacillaceae isolates and their secondary metabolite potential.</title>
        <authorList>
            <person name="Song L."/>
            <person name="Nielsen L.J."/>
            <person name="Mohite O."/>
            <person name="Xu X."/>
            <person name="Weber T."/>
            <person name="Kovacs A.T."/>
        </authorList>
    </citation>
    <scope>NUCLEOTIDE SEQUENCE</scope>
    <source>
        <strain evidence="3">G1S1</strain>
    </source>
</reference>
<keyword evidence="2" id="KW-0812">Transmembrane</keyword>
<evidence type="ECO:0000256" key="2">
    <source>
        <dbReference type="SAM" id="Phobius"/>
    </source>
</evidence>
<feature type="transmembrane region" description="Helical" evidence="2">
    <location>
        <begin position="6"/>
        <end position="38"/>
    </location>
</feature>
<dbReference type="EMBL" id="JAUCFI010000003">
    <property type="protein sequence ID" value="MDM5286120.1"/>
    <property type="molecule type" value="Genomic_DNA"/>
</dbReference>
<keyword evidence="2" id="KW-0472">Membrane</keyword>
<feature type="compositionally biased region" description="Basic and acidic residues" evidence="1">
    <location>
        <begin position="182"/>
        <end position="196"/>
    </location>
</feature>
<evidence type="ECO:0000313" key="3">
    <source>
        <dbReference type="EMBL" id="MDM5286120.1"/>
    </source>
</evidence>
<dbReference type="AlphaFoldDB" id="A0AAJ1VDY0"/>
<dbReference type="RefSeq" id="WP_289350806.1">
    <property type="nucleotide sequence ID" value="NZ_JAUCFI010000003.1"/>
</dbReference>
<organism evidence="3 4">
    <name type="scientific">Peribacillus frigoritolerans</name>
    <dbReference type="NCBI Taxonomy" id="450367"/>
    <lineage>
        <taxon>Bacteria</taxon>
        <taxon>Bacillati</taxon>
        <taxon>Bacillota</taxon>
        <taxon>Bacilli</taxon>
        <taxon>Bacillales</taxon>
        <taxon>Bacillaceae</taxon>
        <taxon>Peribacillus</taxon>
    </lineage>
</organism>
<dbReference type="Proteomes" id="UP001238973">
    <property type="component" value="Unassembled WGS sequence"/>
</dbReference>
<gene>
    <name evidence="3" type="ORF">QUF85_22820</name>
</gene>
<name>A0AAJ1VDY0_9BACI</name>
<evidence type="ECO:0000256" key="1">
    <source>
        <dbReference type="SAM" id="MobiDB-lite"/>
    </source>
</evidence>
<feature type="compositionally biased region" description="Basic and acidic residues" evidence="1">
    <location>
        <begin position="241"/>
        <end position="250"/>
    </location>
</feature>
<accession>A0AAJ1VDY0</accession>
<keyword evidence="2" id="KW-1133">Transmembrane helix</keyword>
<sequence length="257" mass="28367">MKKRSIVLLFILLLLAIMFLTSSIWSIFGLAIVGFGVLHYVKKSRGKSSFKRPLLIIWLGVFLAFIIVIANTDTSTTENAKEEARVTTEKKEAEAKAKEEARIAAEKKEAEAKAKEEARIAAEKKEAEAKAKEEARIAAEKKEAEAKAKEEARIAAEKKEAEAKAKEEARIAAEKKEAEAKAKEEARIAAEKKEAEAKEEEETSNKLMYDPTGADKDCSDFPSGGFEAQEFYIAAGGPQSDPHDLDRDNDGNACDWQ</sequence>
<feature type="transmembrane region" description="Helical" evidence="2">
    <location>
        <begin position="50"/>
        <end position="70"/>
    </location>
</feature>
<protein>
    <submittedName>
        <fullName evidence="3">Excalibur calcium-binding domain-containing protein</fullName>
    </submittedName>
</protein>
<proteinExistence type="predicted"/>